<organism evidence="3 4">
    <name type="scientific">Coemansia reversa (strain ATCC 12441 / NRRL 1564)</name>
    <dbReference type="NCBI Taxonomy" id="763665"/>
    <lineage>
        <taxon>Eukaryota</taxon>
        <taxon>Fungi</taxon>
        <taxon>Fungi incertae sedis</taxon>
        <taxon>Zoopagomycota</taxon>
        <taxon>Kickxellomycotina</taxon>
        <taxon>Kickxellomycetes</taxon>
        <taxon>Kickxellales</taxon>
        <taxon>Kickxellaceae</taxon>
        <taxon>Coemansia</taxon>
    </lineage>
</organism>
<gene>
    <name evidence="3" type="ORF">COEREDRAFT_80816</name>
</gene>
<name>A0A2G5BDM8_COERN</name>
<dbReference type="EMBL" id="KZ303496">
    <property type="protein sequence ID" value="PIA17111.1"/>
    <property type="molecule type" value="Genomic_DNA"/>
</dbReference>
<proteinExistence type="predicted"/>
<dbReference type="Proteomes" id="UP000242474">
    <property type="component" value="Unassembled WGS sequence"/>
</dbReference>
<evidence type="ECO:0000313" key="3">
    <source>
        <dbReference type="EMBL" id="PIA17111.1"/>
    </source>
</evidence>
<evidence type="ECO:0000259" key="2">
    <source>
        <dbReference type="Pfam" id="PF13324"/>
    </source>
</evidence>
<dbReference type="PANTHER" id="PTHR15492">
    <property type="entry name" value="CYCLIN D1-BINDING PROTEIN 1"/>
    <property type="match status" value="1"/>
</dbReference>
<dbReference type="InterPro" id="IPR049317">
    <property type="entry name" value="GCIP-like_N"/>
</dbReference>
<dbReference type="OrthoDB" id="41588at2759"/>
<accession>A0A2G5BDM8</accession>
<dbReference type="GO" id="GO:0005634">
    <property type="term" value="C:nucleus"/>
    <property type="evidence" value="ECO:0007669"/>
    <property type="project" value="TreeGrafter"/>
</dbReference>
<sequence>MTESKLDQKTQKLLHSTASNIDALLNHAHAFEGLDIAPAEFSEAKFKATAKDLASAIDKEITYMIIACKPPARATDIETMCPKINAGFFQLVQQLCRVPKCAGREYLKAVRKAICWTMVSAVDLLNSFIDDKVLIANAVFADLKYMQRAGVYWEHCKAISQIPEDNRAAVALTWSLQVGDLVKDAAEELCELLKSAEDKSGVSDSNNPADDSSSDESMDDFGDDLPAERLEEGKRIEKLVQIAKVSCNKVGLRCIRDCKTLDEEHVVWLDRLVDLGKPVARAVDDLIVALQVEESEGSWRDCTRQEVEKLQHAIRGLLTLAITFVEDSHLLWFENCRKDLGIFKGMAEEVVR</sequence>
<dbReference type="Gene3D" id="1.20.1420.10">
    <property type="entry name" value="Talin, central domain"/>
    <property type="match status" value="1"/>
</dbReference>
<protein>
    <recommendedName>
        <fullName evidence="2">Cyclin-D1-binding protein 1-like N-terminal domain-containing protein</fullName>
    </recommendedName>
</protein>
<feature type="domain" description="Cyclin-D1-binding protein 1-like N-terminal" evidence="2">
    <location>
        <begin position="52"/>
        <end position="193"/>
    </location>
</feature>
<dbReference type="STRING" id="763665.A0A2G5BDM8"/>
<feature type="compositionally biased region" description="Acidic residues" evidence="1">
    <location>
        <begin position="212"/>
        <end position="224"/>
    </location>
</feature>
<evidence type="ECO:0000313" key="4">
    <source>
        <dbReference type="Proteomes" id="UP000242474"/>
    </source>
</evidence>
<dbReference type="InterPro" id="IPR026907">
    <property type="entry name" value="GCIP-like"/>
</dbReference>
<dbReference type="AlphaFoldDB" id="A0A2G5BDM8"/>
<reference evidence="3 4" key="1">
    <citation type="journal article" date="2015" name="Genome Biol. Evol.">
        <title>Phylogenomic analyses indicate that early fungi evolved digesting cell walls of algal ancestors of land plants.</title>
        <authorList>
            <person name="Chang Y."/>
            <person name="Wang S."/>
            <person name="Sekimoto S."/>
            <person name="Aerts A.L."/>
            <person name="Choi C."/>
            <person name="Clum A."/>
            <person name="LaButti K.M."/>
            <person name="Lindquist E.A."/>
            <person name="Yee Ngan C."/>
            <person name="Ohm R.A."/>
            <person name="Salamov A.A."/>
            <person name="Grigoriev I.V."/>
            <person name="Spatafora J.W."/>
            <person name="Berbee M.L."/>
        </authorList>
    </citation>
    <scope>NUCLEOTIDE SEQUENCE [LARGE SCALE GENOMIC DNA]</scope>
    <source>
        <strain evidence="3 4">NRRL 1564</strain>
    </source>
</reference>
<dbReference type="PANTHER" id="PTHR15492:SF1">
    <property type="entry name" value="CYCLIN-D1-BINDING PROTEIN 1"/>
    <property type="match status" value="1"/>
</dbReference>
<keyword evidence="4" id="KW-1185">Reference proteome</keyword>
<feature type="region of interest" description="Disordered" evidence="1">
    <location>
        <begin position="199"/>
        <end position="224"/>
    </location>
</feature>
<dbReference type="Pfam" id="PF13324">
    <property type="entry name" value="GCIP_N"/>
    <property type="match status" value="1"/>
</dbReference>
<dbReference type="Gene3D" id="1.20.1410.10">
    <property type="entry name" value="I/LWEQ domain"/>
    <property type="match status" value="1"/>
</dbReference>
<evidence type="ECO:0000256" key="1">
    <source>
        <dbReference type="SAM" id="MobiDB-lite"/>
    </source>
</evidence>